<gene>
    <name evidence="1" type="ORF">TELCIR_12942</name>
</gene>
<proteinExistence type="predicted"/>
<reference evidence="1 2" key="1">
    <citation type="submission" date="2015-09" db="EMBL/GenBank/DDBJ databases">
        <title>Draft genome of the parasitic nematode Teladorsagia circumcincta isolate WARC Sus (inbred).</title>
        <authorList>
            <person name="Mitreva M."/>
        </authorList>
    </citation>
    <scope>NUCLEOTIDE SEQUENCE [LARGE SCALE GENOMIC DNA]</scope>
    <source>
        <strain evidence="1 2">S</strain>
    </source>
</reference>
<accession>A0A2G9U567</accession>
<dbReference type="EMBL" id="KZ349050">
    <property type="protein sequence ID" value="PIO65397.1"/>
    <property type="molecule type" value="Genomic_DNA"/>
</dbReference>
<organism evidence="1 2">
    <name type="scientific">Teladorsagia circumcincta</name>
    <name type="common">Brown stomach worm</name>
    <name type="synonym">Ostertagia circumcincta</name>
    <dbReference type="NCBI Taxonomy" id="45464"/>
    <lineage>
        <taxon>Eukaryota</taxon>
        <taxon>Metazoa</taxon>
        <taxon>Ecdysozoa</taxon>
        <taxon>Nematoda</taxon>
        <taxon>Chromadorea</taxon>
        <taxon>Rhabditida</taxon>
        <taxon>Rhabditina</taxon>
        <taxon>Rhabditomorpha</taxon>
        <taxon>Strongyloidea</taxon>
        <taxon>Trichostrongylidae</taxon>
        <taxon>Teladorsagia</taxon>
    </lineage>
</organism>
<dbReference type="AlphaFoldDB" id="A0A2G9U567"/>
<evidence type="ECO:0000313" key="2">
    <source>
        <dbReference type="Proteomes" id="UP000230423"/>
    </source>
</evidence>
<evidence type="ECO:0000313" key="1">
    <source>
        <dbReference type="EMBL" id="PIO65397.1"/>
    </source>
</evidence>
<dbReference type="Proteomes" id="UP000230423">
    <property type="component" value="Unassembled WGS sequence"/>
</dbReference>
<name>A0A2G9U567_TELCI</name>
<protein>
    <submittedName>
        <fullName evidence="1">Uncharacterized protein</fullName>
    </submittedName>
</protein>
<sequence>MIIADCVQFWYEGMLAIMIPERIVAVDSSAISTLSRAQKHKKLTNWGFPLCLLADANDYIQNSTNEGGQFEANFIAQAKECKKWRNLKVHTSRSLRLLGEGSIMV</sequence>
<keyword evidence="2" id="KW-1185">Reference proteome</keyword>